<protein>
    <submittedName>
        <fullName evidence="2">Alpha/beta hydrolase</fullName>
    </submittedName>
</protein>
<dbReference type="GO" id="GO:0016787">
    <property type="term" value="F:hydrolase activity"/>
    <property type="evidence" value="ECO:0007669"/>
    <property type="project" value="UniProtKB-KW"/>
</dbReference>
<proteinExistence type="predicted"/>
<gene>
    <name evidence="2" type="ORF">GCM10009069_04720</name>
</gene>
<dbReference type="EMBL" id="BMZH01000002">
    <property type="protein sequence ID" value="GHA84660.1"/>
    <property type="molecule type" value="Genomic_DNA"/>
</dbReference>
<comment type="caution">
    <text evidence="2">The sequence shown here is derived from an EMBL/GenBank/DDBJ whole genome shotgun (WGS) entry which is preliminary data.</text>
</comment>
<dbReference type="RefSeq" id="WP_189495053.1">
    <property type="nucleotide sequence ID" value="NZ_BMZH01000002.1"/>
</dbReference>
<dbReference type="InterPro" id="IPR000073">
    <property type="entry name" value="AB_hydrolase_1"/>
</dbReference>
<name>A0A8J3CPX0_9PROT</name>
<reference evidence="2" key="1">
    <citation type="journal article" date="2014" name="Int. J. Syst. Evol. Microbiol.">
        <title>Complete genome sequence of Corynebacterium casei LMG S-19264T (=DSM 44701T), isolated from a smear-ripened cheese.</title>
        <authorList>
            <consortium name="US DOE Joint Genome Institute (JGI-PGF)"/>
            <person name="Walter F."/>
            <person name="Albersmeier A."/>
            <person name="Kalinowski J."/>
            <person name="Ruckert C."/>
        </authorList>
    </citation>
    <scope>NUCLEOTIDE SEQUENCE</scope>
    <source>
        <strain evidence="2">KCTC 32513</strain>
    </source>
</reference>
<dbReference type="Gene3D" id="3.40.50.1820">
    <property type="entry name" value="alpha/beta hydrolase"/>
    <property type="match status" value="1"/>
</dbReference>
<accession>A0A8J3CPX0</accession>
<dbReference type="Proteomes" id="UP000634004">
    <property type="component" value="Unassembled WGS sequence"/>
</dbReference>
<feature type="domain" description="AB hydrolase-1" evidence="1">
    <location>
        <begin position="59"/>
        <end position="289"/>
    </location>
</feature>
<evidence type="ECO:0000313" key="2">
    <source>
        <dbReference type="EMBL" id="GHA84660.1"/>
    </source>
</evidence>
<evidence type="ECO:0000259" key="1">
    <source>
        <dbReference type="Pfam" id="PF00561"/>
    </source>
</evidence>
<dbReference type="Pfam" id="PF00561">
    <property type="entry name" value="Abhydrolase_1"/>
    <property type="match status" value="1"/>
</dbReference>
<dbReference type="AlphaFoldDB" id="A0A8J3CPX0"/>
<sequence length="310" mass="32677">MKPIRFIGLCAGLFLAACSPEIEPATIIEDNPYLSAADKVVTLDGDRVRYRVDGPADAPTLIMLHGFTDSLNGWDRLASALDDEYRIIRPDLPGHGLSGMNGSGDYSNEALAKFVGAFIKETTDSPPILIGNSLGGLAAWHVAADDPDAIAALVLIAPGGVPHNGIGETPVEVPAMLRFYLSKAPEAGVRAALRAMYGDPDLLDEADIARFVALMRQPGNGEAFTARAAQFTLPDPMSDLAQITAPTLIIWGEADGVLPPAYSEIFDTAIADSRVLRLPGVGHLPQAEAADEVAAAIRAFSATLRAPETP</sequence>
<reference evidence="2" key="2">
    <citation type="submission" date="2020-09" db="EMBL/GenBank/DDBJ databases">
        <authorList>
            <person name="Sun Q."/>
            <person name="Kim S."/>
        </authorList>
    </citation>
    <scope>NUCLEOTIDE SEQUENCE</scope>
    <source>
        <strain evidence="2">KCTC 32513</strain>
    </source>
</reference>
<keyword evidence="2" id="KW-0378">Hydrolase</keyword>
<keyword evidence="3" id="KW-1185">Reference proteome</keyword>
<dbReference type="PRINTS" id="PR00111">
    <property type="entry name" value="ABHYDROLASE"/>
</dbReference>
<evidence type="ECO:0000313" key="3">
    <source>
        <dbReference type="Proteomes" id="UP000634004"/>
    </source>
</evidence>
<dbReference type="SUPFAM" id="SSF53474">
    <property type="entry name" value="alpha/beta-Hydrolases"/>
    <property type="match status" value="1"/>
</dbReference>
<dbReference type="PANTHER" id="PTHR46438">
    <property type="entry name" value="ALPHA/BETA-HYDROLASES SUPERFAMILY PROTEIN"/>
    <property type="match status" value="1"/>
</dbReference>
<dbReference type="PANTHER" id="PTHR46438:SF11">
    <property type="entry name" value="LIPASE-RELATED"/>
    <property type="match status" value="1"/>
</dbReference>
<dbReference type="PROSITE" id="PS51257">
    <property type="entry name" value="PROKAR_LIPOPROTEIN"/>
    <property type="match status" value="1"/>
</dbReference>
<organism evidence="2 3">
    <name type="scientific">Algimonas arctica</name>
    <dbReference type="NCBI Taxonomy" id="1479486"/>
    <lineage>
        <taxon>Bacteria</taxon>
        <taxon>Pseudomonadati</taxon>
        <taxon>Pseudomonadota</taxon>
        <taxon>Alphaproteobacteria</taxon>
        <taxon>Maricaulales</taxon>
        <taxon>Robiginitomaculaceae</taxon>
        <taxon>Algimonas</taxon>
    </lineage>
</organism>
<dbReference type="InterPro" id="IPR029058">
    <property type="entry name" value="AB_hydrolase_fold"/>
</dbReference>